<sequence length="564" mass="63181">MSNYFQFISFLLYYSLYYSTLCPAIQYSHPHDQSLILLIFKESFNIDQSNSDYISDQTSYYLSISRNRCQPSYPKTNSWNESTYCCSWDGVTCDKIMGNVVELDLSCGQLSGSIDSNSSLFRLPHLRRLNLAYNRISGSKISMIFGNFSQLEHLNLSSNGFSGRNYHLYGVLPSVRWNSYRTLEWLDLSYIQFLGKLPDSIGNMKALKRLHLSGYGFSGTIKPFGLLSLSSLQKLDLEGNQLSGPILMELSSLVNLQELYLGSNQLSSPIPMELFSLVNLQGLDLEDLGSNQLSGPIPTELSSLVNLTFLAISSNNFSGHVDVNIFSNMKQLQALDLFDNKLSVFSRNNSTLPASIRYLDLASYNITELEFLRSAPKLFVLDLSINNITEIPRMIPSSIVCRLESLKVLDLSNNMFTGSIPQCIGNMSQSLSILDMRMNEFEGTIPSNISSRSLTTLNLQFNHLRGNIPSSLAKCVNSKVLDLSNNNLNASFPSWLGILPNLTVLSLRSNRFHGKILLSTTSSFSKLQILYLSRNQFIGTLPPMLFQSFSSMMEIDQTSKAANC</sequence>
<dbReference type="InterPro" id="IPR013210">
    <property type="entry name" value="LRR_N_plant-typ"/>
</dbReference>
<accession>A0AAV3RYC8</accession>
<gene>
    <name evidence="13" type="ORF">LIER_33521</name>
</gene>
<feature type="chain" id="PRO_5043483873" description="Leucine-rich repeat-containing N-terminal plant-type domain-containing protein" evidence="11">
    <location>
        <begin position="20"/>
        <end position="564"/>
    </location>
</feature>
<keyword evidence="7" id="KW-0677">Repeat</keyword>
<evidence type="ECO:0000256" key="8">
    <source>
        <dbReference type="ARBA" id="ARBA00022989"/>
    </source>
</evidence>
<evidence type="ECO:0000256" key="6">
    <source>
        <dbReference type="ARBA" id="ARBA00022729"/>
    </source>
</evidence>
<comment type="caution">
    <text evidence="13">The sequence shown here is derived from an EMBL/GenBank/DDBJ whole genome shotgun (WGS) entry which is preliminary data.</text>
</comment>
<keyword evidence="9" id="KW-0472">Membrane</keyword>
<dbReference type="InterPro" id="IPR001611">
    <property type="entry name" value="Leu-rich_rpt"/>
</dbReference>
<evidence type="ECO:0000256" key="9">
    <source>
        <dbReference type="ARBA" id="ARBA00023136"/>
    </source>
</evidence>
<dbReference type="Proteomes" id="UP001454036">
    <property type="component" value="Unassembled WGS sequence"/>
</dbReference>
<dbReference type="GO" id="GO:0005886">
    <property type="term" value="C:plasma membrane"/>
    <property type="evidence" value="ECO:0007669"/>
    <property type="project" value="UniProtKB-SubCell"/>
</dbReference>
<dbReference type="GO" id="GO:0006952">
    <property type="term" value="P:defense response"/>
    <property type="evidence" value="ECO:0007669"/>
    <property type="project" value="UniProtKB-ARBA"/>
</dbReference>
<feature type="signal peptide" evidence="11">
    <location>
        <begin position="1"/>
        <end position="19"/>
    </location>
</feature>
<proteinExistence type="inferred from homology"/>
<dbReference type="InterPro" id="IPR032675">
    <property type="entry name" value="LRR_dom_sf"/>
</dbReference>
<dbReference type="PANTHER" id="PTHR48061:SF36">
    <property type="entry name" value="RECEPTOR-LIKE PROTEIN 12"/>
    <property type="match status" value="1"/>
</dbReference>
<feature type="domain" description="Leucine-rich repeat-containing N-terminal plant-type" evidence="12">
    <location>
        <begin position="75"/>
        <end position="94"/>
    </location>
</feature>
<keyword evidence="5" id="KW-0812">Transmembrane</keyword>
<dbReference type="Pfam" id="PF00560">
    <property type="entry name" value="LRR_1"/>
    <property type="match status" value="5"/>
</dbReference>
<reference evidence="13 14" key="1">
    <citation type="submission" date="2024-01" db="EMBL/GenBank/DDBJ databases">
        <title>The complete chloroplast genome sequence of Lithospermum erythrorhizon: insights into the phylogenetic relationship among Boraginaceae species and the maternal lineages of purple gromwells.</title>
        <authorList>
            <person name="Okada T."/>
            <person name="Watanabe K."/>
        </authorList>
    </citation>
    <scope>NUCLEOTIDE SEQUENCE [LARGE SCALE GENOMIC DNA]</scope>
</reference>
<evidence type="ECO:0000256" key="2">
    <source>
        <dbReference type="ARBA" id="ARBA00009592"/>
    </source>
</evidence>
<dbReference type="GO" id="GO:0051707">
    <property type="term" value="P:response to other organism"/>
    <property type="evidence" value="ECO:0007669"/>
    <property type="project" value="UniProtKB-ARBA"/>
</dbReference>
<keyword evidence="6 11" id="KW-0732">Signal</keyword>
<dbReference type="FunFam" id="3.80.10.10:FF:000041">
    <property type="entry name" value="LRR receptor-like serine/threonine-protein kinase ERECTA"/>
    <property type="match status" value="1"/>
</dbReference>
<keyword evidence="3" id="KW-1003">Cell membrane</keyword>
<dbReference type="Pfam" id="PF13855">
    <property type="entry name" value="LRR_8"/>
    <property type="match status" value="1"/>
</dbReference>
<name>A0AAV3RYC8_LITER</name>
<dbReference type="FunFam" id="3.80.10.10:FF:000383">
    <property type="entry name" value="Leucine-rich repeat receptor protein kinase EMS1"/>
    <property type="match status" value="1"/>
</dbReference>
<dbReference type="InterPro" id="IPR003591">
    <property type="entry name" value="Leu-rich_rpt_typical-subtyp"/>
</dbReference>
<dbReference type="InterPro" id="IPR046956">
    <property type="entry name" value="RLP23-like"/>
</dbReference>
<dbReference type="PANTHER" id="PTHR48061">
    <property type="entry name" value="LEUCINE-RICH REPEAT RECEPTOR PROTEIN KINASE EMS1-LIKE-RELATED"/>
    <property type="match status" value="1"/>
</dbReference>
<dbReference type="Pfam" id="PF13516">
    <property type="entry name" value="LRR_6"/>
    <property type="match status" value="1"/>
</dbReference>
<keyword evidence="8" id="KW-1133">Transmembrane helix</keyword>
<dbReference type="PROSITE" id="PS51450">
    <property type="entry name" value="LRR"/>
    <property type="match status" value="1"/>
</dbReference>
<evidence type="ECO:0000256" key="11">
    <source>
        <dbReference type="SAM" id="SignalP"/>
    </source>
</evidence>
<dbReference type="Pfam" id="PF08263">
    <property type="entry name" value="LRRNT_2"/>
    <property type="match status" value="1"/>
</dbReference>
<dbReference type="SUPFAM" id="SSF52058">
    <property type="entry name" value="L domain-like"/>
    <property type="match status" value="2"/>
</dbReference>
<dbReference type="AlphaFoldDB" id="A0AAV3RYC8"/>
<evidence type="ECO:0000256" key="3">
    <source>
        <dbReference type="ARBA" id="ARBA00022475"/>
    </source>
</evidence>
<evidence type="ECO:0000313" key="13">
    <source>
        <dbReference type="EMBL" id="GAA0186232.1"/>
    </source>
</evidence>
<evidence type="ECO:0000256" key="1">
    <source>
        <dbReference type="ARBA" id="ARBA00004251"/>
    </source>
</evidence>
<evidence type="ECO:0000313" key="14">
    <source>
        <dbReference type="Proteomes" id="UP001454036"/>
    </source>
</evidence>
<organism evidence="13 14">
    <name type="scientific">Lithospermum erythrorhizon</name>
    <name type="common">Purple gromwell</name>
    <name type="synonym">Lithospermum officinale var. erythrorhizon</name>
    <dbReference type="NCBI Taxonomy" id="34254"/>
    <lineage>
        <taxon>Eukaryota</taxon>
        <taxon>Viridiplantae</taxon>
        <taxon>Streptophyta</taxon>
        <taxon>Embryophyta</taxon>
        <taxon>Tracheophyta</taxon>
        <taxon>Spermatophyta</taxon>
        <taxon>Magnoliopsida</taxon>
        <taxon>eudicotyledons</taxon>
        <taxon>Gunneridae</taxon>
        <taxon>Pentapetalae</taxon>
        <taxon>asterids</taxon>
        <taxon>lamiids</taxon>
        <taxon>Boraginales</taxon>
        <taxon>Boraginaceae</taxon>
        <taxon>Boraginoideae</taxon>
        <taxon>Lithospermeae</taxon>
        <taxon>Lithospermum</taxon>
    </lineage>
</organism>
<keyword evidence="10" id="KW-0325">Glycoprotein</keyword>
<keyword evidence="14" id="KW-1185">Reference proteome</keyword>
<comment type="similarity">
    <text evidence="2">Belongs to the RLP family.</text>
</comment>
<evidence type="ECO:0000256" key="4">
    <source>
        <dbReference type="ARBA" id="ARBA00022614"/>
    </source>
</evidence>
<evidence type="ECO:0000256" key="10">
    <source>
        <dbReference type="ARBA" id="ARBA00023180"/>
    </source>
</evidence>
<comment type="subcellular location">
    <subcellularLocation>
        <location evidence="1">Cell membrane</location>
        <topology evidence="1">Single-pass type I membrane protein</topology>
    </subcellularLocation>
</comment>
<evidence type="ECO:0000256" key="7">
    <source>
        <dbReference type="ARBA" id="ARBA00022737"/>
    </source>
</evidence>
<protein>
    <recommendedName>
        <fullName evidence="12">Leucine-rich repeat-containing N-terminal plant-type domain-containing protein</fullName>
    </recommendedName>
</protein>
<keyword evidence="4" id="KW-0433">Leucine-rich repeat</keyword>
<dbReference type="SMART" id="SM00369">
    <property type="entry name" value="LRR_TYP"/>
    <property type="match status" value="8"/>
</dbReference>
<dbReference type="EMBL" id="BAABME010013491">
    <property type="protein sequence ID" value="GAA0186232.1"/>
    <property type="molecule type" value="Genomic_DNA"/>
</dbReference>
<dbReference type="Gene3D" id="3.80.10.10">
    <property type="entry name" value="Ribonuclease Inhibitor"/>
    <property type="match status" value="4"/>
</dbReference>
<evidence type="ECO:0000259" key="12">
    <source>
        <dbReference type="Pfam" id="PF08263"/>
    </source>
</evidence>
<evidence type="ECO:0000256" key="5">
    <source>
        <dbReference type="ARBA" id="ARBA00022692"/>
    </source>
</evidence>